<evidence type="ECO:0000256" key="1">
    <source>
        <dbReference type="ARBA" id="ARBA00008520"/>
    </source>
</evidence>
<reference evidence="5" key="1">
    <citation type="submission" date="2020-08" db="EMBL/GenBank/DDBJ databases">
        <title>Genome public.</title>
        <authorList>
            <person name="Liu C."/>
            <person name="Sun Q."/>
        </authorList>
    </citation>
    <scope>NUCLEOTIDE SEQUENCE</scope>
    <source>
        <strain evidence="5">NSJ-55</strain>
    </source>
</reference>
<keyword evidence="6" id="KW-1185">Reference proteome</keyword>
<proteinExistence type="inferred from homology"/>
<dbReference type="Pfam" id="PF01547">
    <property type="entry name" value="SBP_bac_1"/>
    <property type="match status" value="1"/>
</dbReference>
<comment type="caution">
    <text evidence="5">The sequence shown here is derived from an EMBL/GenBank/DDBJ whole genome shotgun (WGS) entry which is preliminary data.</text>
</comment>
<comment type="similarity">
    <text evidence="1">Belongs to the bacterial solute-binding protein 1 family.</text>
</comment>
<dbReference type="PROSITE" id="PS51257">
    <property type="entry name" value="PROKAR_LIPOPROTEIN"/>
    <property type="match status" value="1"/>
</dbReference>
<evidence type="ECO:0000256" key="4">
    <source>
        <dbReference type="SAM" id="SignalP"/>
    </source>
</evidence>
<dbReference type="AlphaFoldDB" id="A0A923RRG1"/>
<dbReference type="InterPro" id="IPR006059">
    <property type="entry name" value="SBP"/>
</dbReference>
<protein>
    <submittedName>
        <fullName evidence="5">Carbohydrate ABC transporter substrate-binding protein</fullName>
    </submittedName>
</protein>
<dbReference type="InterPro" id="IPR050490">
    <property type="entry name" value="Bact_solute-bd_prot1"/>
</dbReference>
<keyword evidence="2" id="KW-0813">Transport</keyword>
<name>A0A923RRG1_9FIRM</name>
<feature type="chain" id="PRO_5036791645" evidence="4">
    <location>
        <begin position="26"/>
        <end position="437"/>
    </location>
</feature>
<dbReference type="SUPFAM" id="SSF53850">
    <property type="entry name" value="Periplasmic binding protein-like II"/>
    <property type="match status" value="1"/>
</dbReference>
<sequence>MKKRASKIIAMIMAASMLAGCGAGASGDSGKSEDGKVTIEFMHDEAEEDRMAVYDEIIKDFMAENPDIEVKQTAISEDGFEDKVKTLISAGEMPAIVAGSTSLMQLLDGEEMINTKANKEVVEERGRDDFYEQVLSLLNAQDGEGMIGVPISTWVNGIWYRKDLFAEKGLNPPETWEDILTAAKTFHDPDNKMYGIMFGTEEGAIAQNNFELFAGSNGAQLFDEEGNVQFTSPEMKETMEFYKELYQYSLPGSNGTTQIRDAMVGGNTAMCVYSSYILAPLYNAEMGEKIGYCVPENTQKSVYSSPSIYTISNTISDEETEAAKKFISYMLTDEVNIKVLHIAPGGPQPVMKSVAENPEYRDADVLQVYGEEIDKIADALNYINVFGTQDGITDSHIGAISNSMIISKAINQILVQDQDMDEMMQIAQEDMEKEISR</sequence>
<dbReference type="CDD" id="cd13585">
    <property type="entry name" value="PBP2_TMBP_like"/>
    <property type="match status" value="1"/>
</dbReference>
<evidence type="ECO:0000313" key="5">
    <source>
        <dbReference type="EMBL" id="MBC5690599.1"/>
    </source>
</evidence>
<accession>A0A923RRG1</accession>
<dbReference type="EMBL" id="JACOPF010000006">
    <property type="protein sequence ID" value="MBC5690599.1"/>
    <property type="molecule type" value="Genomic_DNA"/>
</dbReference>
<dbReference type="PANTHER" id="PTHR43649:SF34">
    <property type="entry name" value="ABC TRANSPORTER PERIPLASMIC-BINDING PROTEIN YCJN-RELATED"/>
    <property type="match status" value="1"/>
</dbReference>
<dbReference type="Gene3D" id="3.40.190.10">
    <property type="entry name" value="Periplasmic binding protein-like II"/>
    <property type="match status" value="1"/>
</dbReference>
<evidence type="ECO:0000256" key="3">
    <source>
        <dbReference type="ARBA" id="ARBA00022729"/>
    </source>
</evidence>
<evidence type="ECO:0000256" key="2">
    <source>
        <dbReference type="ARBA" id="ARBA00022448"/>
    </source>
</evidence>
<keyword evidence="3 4" id="KW-0732">Signal</keyword>
<dbReference type="RefSeq" id="WP_186877252.1">
    <property type="nucleotide sequence ID" value="NZ_JACOPF010000006.1"/>
</dbReference>
<gene>
    <name evidence="5" type="ORF">H8S37_16935</name>
</gene>
<organism evidence="5 6">
    <name type="scientific">Mediterraneibacter hominis</name>
    <dbReference type="NCBI Taxonomy" id="2763054"/>
    <lineage>
        <taxon>Bacteria</taxon>
        <taxon>Bacillati</taxon>
        <taxon>Bacillota</taxon>
        <taxon>Clostridia</taxon>
        <taxon>Lachnospirales</taxon>
        <taxon>Lachnospiraceae</taxon>
        <taxon>Mediterraneibacter</taxon>
    </lineage>
</organism>
<feature type="signal peptide" evidence="4">
    <location>
        <begin position="1"/>
        <end position="25"/>
    </location>
</feature>
<evidence type="ECO:0000313" key="6">
    <source>
        <dbReference type="Proteomes" id="UP000652477"/>
    </source>
</evidence>
<dbReference type="PANTHER" id="PTHR43649">
    <property type="entry name" value="ARABINOSE-BINDING PROTEIN-RELATED"/>
    <property type="match status" value="1"/>
</dbReference>
<dbReference type="Proteomes" id="UP000652477">
    <property type="component" value="Unassembled WGS sequence"/>
</dbReference>